<keyword evidence="1" id="KW-0812">Transmembrane</keyword>
<feature type="transmembrane region" description="Helical" evidence="1">
    <location>
        <begin position="134"/>
        <end position="153"/>
    </location>
</feature>
<organism evidence="2 3">
    <name type="scientific">Sulfuracidifex metallicus DSM 6482 = JCM 9184</name>
    <dbReference type="NCBI Taxonomy" id="523847"/>
    <lineage>
        <taxon>Archaea</taxon>
        <taxon>Thermoproteota</taxon>
        <taxon>Thermoprotei</taxon>
        <taxon>Sulfolobales</taxon>
        <taxon>Sulfolobaceae</taxon>
        <taxon>Sulfuracidifex</taxon>
    </lineage>
</organism>
<feature type="transmembrane region" description="Helical" evidence="1">
    <location>
        <begin position="65"/>
        <end position="90"/>
    </location>
</feature>
<sequence length="297" mass="33756">MYKKVEPWGVNVPFIYLSIFYWVFGVISLFTHQVYDQHPYFMMIGAYSLFFGMMQRLFFPAKKYFPLQVAVLVFTAIPIHYSQVVASFFLSIEEIVALKDVIGYGSRFPVNLMVLSSPPLSIIAWTTYPDFNVLIVPLLMYVLGINIGVFRATMGTRVIMGIKQIPIMALVLMVAFFPYLFMIVGVLYSLALINSKVKFNLSALTTLFSVGLIPLFSFHHEIHAFTLGVMSPLFFSCITFSLAREKYDRVFLMSLLSALSFLLRFLFLLPSGIPWLMALMTFLLTIGSRLGPKNVKG</sequence>
<dbReference type="RefSeq" id="WP_156017457.1">
    <property type="nucleotide sequence ID" value="NZ_WGGD01000005.1"/>
</dbReference>
<keyword evidence="3" id="KW-1185">Reference proteome</keyword>
<keyword evidence="1" id="KW-1133">Transmembrane helix</keyword>
<proteinExistence type="predicted"/>
<evidence type="ECO:0000256" key="1">
    <source>
        <dbReference type="SAM" id="Phobius"/>
    </source>
</evidence>
<accession>A0A6A9QKI2</accession>
<comment type="caution">
    <text evidence="2">The sequence shown here is derived from an EMBL/GenBank/DDBJ whole genome shotgun (WGS) entry which is preliminary data.</text>
</comment>
<reference evidence="2 3" key="1">
    <citation type="submission" date="2019-10" db="EMBL/GenBank/DDBJ databases">
        <title>Sequencing and Assembly of Multiple Reported Metal-Biooxidizing Members of the Extremely Thermoacidophilic Archaeal Family Sulfolobaceae.</title>
        <authorList>
            <person name="Counts J.A."/>
            <person name="Kelly R.M."/>
        </authorList>
    </citation>
    <scope>NUCLEOTIDE SEQUENCE [LARGE SCALE GENOMIC DNA]</scope>
    <source>
        <strain evidence="2 3">DSM 6482</strain>
    </source>
</reference>
<feature type="transmembrane region" description="Helical" evidence="1">
    <location>
        <begin position="273"/>
        <end position="291"/>
    </location>
</feature>
<evidence type="ECO:0000313" key="2">
    <source>
        <dbReference type="EMBL" id="MUN29757.1"/>
    </source>
</evidence>
<feature type="transmembrane region" description="Helical" evidence="1">
    <location>
        <begin position="165"/>
        <end position="191"/>
    </location>
</feature>
<feature type="transmembrane region" description="Helical" evidence="1">
    <location>
        <begin position="222"/>
        <end position="243"/>
    </location>
</feature>
<protein>
    <submittedName>
        <fullName evidence="2">Uncharacterized protein</fullName>
    </submittedName>
</protein>
<feature type="transmembrane region" description="Helical" evidence="1">
    <location>
        <begin position="40"/>
        <end position="59"/>
    </location>
</feature>
<gene>
    <name evidence="2" type="ORF">GC250_09985</name>
</gene>
<dbReference type="AlphaFoldDB" id="A0A6A9QKI2"/>
<name>A0A6A9QKI2_SULME</name>
<keyword evidence="1" id="KW-0472">Membrane</keyword>
<dbReference type="Proteomes" id="UP000470772">
    <property type="component" value="Unassembled WGS sequence"/>
</dbReference>
<dbReference type="EMBL" id="WGGD01000005">
    <property type="protein sequence ID" value="MUN29757.1"/>
    <property type="molecule type" value="Genomic_DNA"/>
</dbReference>
<feature type="transmembrane region" description="Helical" evidence="1">
    <location>
        <begin position="110"/>
        <end position="128"/>
    </location>
</feature>
<evidence type="ECO:0000313" key="3">
    <source>
        <dbReference type="Proteomes" id="UP000470772"/>
    </source>
</evidence>
<feature type="transmembrane region" description="Helical" evidence="1">
    <location>
        <begin position="12"/>
        <end position="31"/>
    </location>
</feature>